<comment type="similarity">
    <text evidence="1">Belongs to the CpoB family.</text>
</comment>
<dbReference type="HAMAP" id="MF_02066">
    <property type="entry name" value="CpoB"/>
    <property type="match status" value="1"/>
</dbReference>
<evidence type="ECO:0000256" key="1">
    <source>
        <dbReference type="HAMAP-Rule" id="MF_02066"/>
    </source>
</evidence>
<dbReference type="KEGG" id="aeh:Mlg_0240"/>
<dbReference type="SUPFAM" id="SSF48452">
    <property type="entry name" value="TPR-like"/>
    <property type="match status" value="1"/>
</dbReference>
<dbReference type="Pfam" id="PF14559">
    <property type="entry name" value="TPR_19"/>
    <property type="match status" value="1"/>
</dbReference>
<dbReference type="eggNOG" id="COG1729">
    <property type="taxonomic scope" value="Bacteria"/>
</dbReference>
<evidence type="ECO:0000313" key="5">
    <source>
        <dbReference type="EMBL" id="ABI55595.1"/>
    </source>
</evidence>
<gene>
    <name evidence="1" type="primary">cpoB</name>
    <name evidence="5" type="ordered locus">Mlg_0240</name>
</gene>
<dbReference type="GO" id="GO:0030288">
    <property type="term" value="C:outer membrane-bounded periplasmic space"/>
    <property type="evidence" value="ECO:0007669"/>
    <property type="project" value="UniProtKB-UniRule"/>
</dbReference>
<feature type="repeat" description="TPR" evidence="2">
    <location>
        <begin position="190"/>
        <end position="223"/>
    </location>
</feature>
<evidence type="ECO:0000259" key="4">
    <source>
        <dbReference type="Pfam" id="PF16331"/>
    </source>
</evidence>
<comment type="subcellular location">
    <subcellularLocation>
        <location evidence="1">Periplasm</location>
    </subcellularLocation>
</comment>
<dbReference type="Gene3D" id="1.20.5.110">
    <property type="match status" value="1"/>
</dbReference>
<feature type="signal peptide" evidence="1">
    <location>
        <begin position="1"/>
        <end position="33"/>
    </location>
</feature>
<dbReference type="OrthoDB" id="9768142at2"/>
<dbReference type="GO" id="GO:0043093">
    <property type="term" value="P:FtsZ-dependent cytokinesis"/>
    <property type="evidence" value="ECO:0007669"/>
    <property type="project" value="UniProtKB-UniRule"/>
</dbReference>
<keyword evidence="1" id="KW-0175">Coiled coil</keyword>
<dbReference type="InterPro" id="IPR011990">
    <property type="entry name" value="TPR-like_helical_dom_sf"/>
</dbReference>
<keyword evidence="1" id="KW-0132">Cell division</keyword>
<dbReference type="PROSITE" id="PS50005">
    <property type="entry name" value="TPR"/>
    <property type="match status" value="1"/>
</dbReference>
<dbReference type="HOGENOM" id="CLU_044315_2_0_6"/>
<protein>
    <recommendedName>
        <fullName evidence="1">Cell division coordinator CpoB</fullName>
    </recommendedName>
</protein>
<comment type="function">
    <text evidence="1">Mediates coordination of peptidoglycan synthesis and outer membrane constriction during cell division.</text>
</comment>
<dbReference type="InterPro" id="IPR032519">
    <property type="entry name" value="YbgF_tri"/>
</dbReference>
<dbReference type="EMBL" id="CP000453">
    <property type="protein sequence ID" value="ABI55595.1"/>
    <property type="molecule type" value="Genomic_DNA"/>
</dbReference>
<dbReference type="Proteomes" id="UP000001962">
    <property type="component" value="Chromosome"/>
</dbReference>
<evidence type="ECO:0000256" key="2">
    <source>
        <dbReference type="PROSITE-ProRule" id="PRU00339"/>
    </source>
</evidence>
<dbReference type="Pfam" id="PF16331">
    <property type="entry name" value="TolA_bind_tri"/>
    <property type="match status" value="1"/>
</dbReference>
<reference evidence="6" key="1">
    <citation type="submission" date="2006-08" db="EMBL/GenBank/DDBJ databases">
        <title>Complete sequence of Alkalilimnicola ehrilichei MLHE-1.</title>
        <authorList>
            <person name="Copeland A."/>
            <person name="Lucas S."/>
            <person name="Lapidus A."/>
            <person name="Barry K."/>
            <person name="Detter J.C."/>
            <person name="Glavina del Rio T."/>
            <person name="Hammon N."/>
            <person name="Israni S."/>
            <person name="Dalin E."/>
            <person name="Tice H."/>
            <person name="Pitluck S."/>
            <person name="Sims D."/>
            <person name="Brettin T."/>
            <person name="Bruce D."/>
            <person name="Han C."/>
            <person name="Tapia R."/>
            <person name="Gilna P."/>
            <person name="Schmutz J."/>
            <person name="Larimer F."/>
            <person name="Land M."/>
            <person name="Hauser L."/>
            <person name="Kyrpides N."/>
            <person name="Mikhailova N."/>
            <person name="Oremland R.S."/>
            <person name="Hoeft S.E."/>
            <person name="Switzer-Blum J."/>
            <person name="Kulp T."/>
            <person name="King G."/>
            <person name="Tabita R."/>
            <person name="Witte B."/>
            <person name="Santini J.M."/>
            <person name="Basu P."/>
            <person name="Hollibaugh J.T."/>
            <person name="Xie G."/>
            <person name="Stolz J.F."/>
            <person name="Richardson P."/>
        </authorList>
    </citation>
    <scope>NUCLEOTIDE SEQUENCE [LARGE SCALE GENOMIC DNA]</scope>
    <source>
        <strain evidence="6">ATCC BAA-1101 / DSM 17681 / MLHE-1</strain>
    </source>
</reference>
<dbReference type="Pfam" id="PF13174">
    <property type="entry name" value="TPR_6"/>
    <property type="match status" value="1"/>
</dbReference>
<feature type="region of interest" description="Disordered" evidence="3">
    <location>
        <begin position="102"/>
        <end position="152"/>
    </location>
</feature>
<dbReference type="AlphaFoldDB" id="Q0AC42"/>
<evidence type="ECO:0000313" key="6">
    <source>
        <dbReference type="Proteomes" id="UP000001962"/>
    </source>
</evidence>
<proteinExistence type="inferred from homology"/>
<accession>Q0AC42</accession>
<dbReference type="InterPro" id="IPR014162">
    <property type="entry name" value="CpoB_C"/>
</dbReference>
<keyword evidence="6" id="KW-1185">Reference proteome</keyword>
<dbReference type="Gene3D" id="1.25.40.10">
    <property type="entry name" value="Tetratricopeptide repeat domain"/>
    <property type="match status" value="1"/>
</dbReference>
<dbReference type="InterPro" id="IPR019734">
    <property type="entry name" value="TPR_rpt"/>
</dbReference>
<name>Q0AC42_ALKEH</name>
<feature type="chain" id="PRO_5009992419" description="Cell division coordinator CpoB" evidence="1">
    <location>
        <begin position="34"/>
        <end position="278"/>
    </location>
</feature>
<feature type="domain" description="YbgF trimerisation" evidence="4">
    <location>
        <begin position="34"/>
        <end position="105"/>
    </location>
</feature>
<evidence type="ECO:0000256" key="3">
    <source>
        <dbReference type="SAM" id="MobiDB-lite"/>
    </source>
</evidence>
<sequence precursor="true">MRRESHMQKAGKRLMGMCVAAALAAAVPLQAQALEDRVERLERRLESSTLINMANDLERLKQENRELRGQVEELSREVRQLRERQQDHYLDLDERLQELARGAPAPAPPADTAIPVPDLDPAHDDDPDTAAVPVPDIEDETPTTPADTDARSEADRYQAAFQLITEGRFRRAGQAFEALLDDHPDGEFSANARYWLAETWYAEREFDRAGEEFERLLADHPDSNKAADAKLKLGFVRFEQERYDEARELLQATRNEHRGTTAASLAEQRLELMRERGL</sequence>
<feature type="compositionally biased region" description="Low complexity" evidence="3">
    <location>
        <begin position="102"/>
        <end position="119"/>
    </location>
</feature>
<keyword evidence="1" id="KW-0732">Signal</keyword>
<keyword evidence="1" id="KW-0574">Periplasm</keyword>
<dbReference type="GO" id="GO:0070206">
    <property type="term" value="P:protein trimerization"/>
    <property type="evidence" value="ECO:0007669"/>
    <property type="project" value="InterPro"/>
</dbReference>
<organism evidence="5 6">
    <name type="scientific">Alkalilimnicola ehrlichii (strain ATCC BAA-1101 / DSM 17681 / MLHE-1)</name>
    <dbReference type="NCBI Taxonomy" id="187272"/>
    <lineage>
        <taxon>Bacteria</taxon>
        <taxon>Pseudomonadati</taxon>
        <taxon>Pseudomonadota</taxon>
        <taxon>Gammaproteobacteria</taxon>
        <taxon>Chromatiales</taxon>
        <taxon>Ectothiorhodospiraceae</taxon>
        <taxon>Alkalilimnicola</taxon>
    </lineage>
</organism>
<feature type="coiled-coil region" evidence="1">
    <location>
        <begin position="31"/>
        <end position="91"/>
    </location>
</feature>
<keyword evidence="2" id="KW-0802">TPR repeat</keyword>
<dbReference type="InterPro" id="IPR034706">
    <property type="entry name" value="CpoB"/>
</dbReference>
<keyword evidence="1" id="KW-0131">Cell cycle</keyword>
<dbReference type="NCBIfam" id="TIGR02795">
    <property type="entry name" value="tol_pal_ybgF"/>
    <property type="match status" value="1"/>
</dbReference>